<dbReference type="CDD" id="cd00555">
    <property type="entry name" value="Maf"/>
    <property type="match status" value="1"/>
</dbReference>
<evidence type="ECO:0000313" key="7">
    <source>
        <dbReference type="EMBL" id="RNB54393.1"/>
    </source>
</evidence>
<comment type="caution">
    <text evidence="7">The sequence shown here is derived from an EMBL/GenBank/DDBJ whole genome shotgun (WGS) entry which is preliminary data.</text>
</comment>
<dbReference type="PANTHER" id="PTHR43213:SF5">
    <property type="entry name" value="BIFUNCTIONAL DTTP_UTP PYROPHOSPHATASE_METHYLTRANSFERASE PROTEIN-RELATED"/>
    <property type="match status" value="1"/>
</dbReference>
<dbReference type="RefSeq" id="WP_122905907.1">
    <property type="nucleotide sequence ID" value="NZ_RHHS01000040.1"/>
</dbReference>
<name>A0A3M8ATP4_9BACL</name>
<dbReference type="FunFam" id="3.90.950.10:FF:000005">
    <property type="entry name" value="7-methyl-GTP pyrophosphatase"/>
    <property type="match status" value="1"/>
</dbReference>
<dbReference type="AlphaFoldDB" id="A0A3M8ATP4"/>
<dbReference type="OrthoDB" id="9807767at2"/>
<dbReference type="PANTHER" id="PTHR43213">
    <property type="entry name" value="BIFUNCTIONAL DTTP/UTP PYROPHOSPHATASE/METHYLTRANSFERASE PROTEIN-RELATED"/>
    <property type="match status" value="1"/>
</dbReference>
<feature type="site" description="Important for substrate specificity" evidence="6">
    <location>
        <position position="75"/>
    </location>
</feature>
<evidence type="ECO:0000256" key="4">
    <source>
        <dbReference type="ARBA" id="ARBA00022801"/>
    </source>
</evidence>
<keyword evidence="3 6" id="KW-0963">Cytoplasm</keyword>
<accession>A0A3M8ATP4</accession>
<dbReference type="EMBL" id="RHHS01000040">
    <property type="protein sequence ID" value="RNB54393.1"/>
    <property type="molecule type" value="Genomic_DNA"/>
</dbReference>
<feature type="site" description="Important for substrate specificity" evidence="6">
    <location>
        <position position="159"/>
    </location>
</feature>
<evidence type="ECO:0000256" key="2">
    <source>
        <dbReference type="ARBA" id="ARBA00004496"/>
    </source>
</evidence>
<dbReference type="Proteomes" id="UP000268829">
    <property type="component" value="Unassembled WGS sequence"/>
</dbReference>
<dbReference type="PIRSF" id="PIRSF006305">
    <property type="entry name" value="Maf"/>
    <property type="match status" value="1"/>
</dbReference>
<keyword evidence="5 6" id="KW-0546">Nucleotide metabolism</keyword>
<dbReference type="Gene3D" id="3.90.950.10">
    <property type="match status" value="1"/>
</dbReference>
<dbReference type="GO" id="GO:0005737">
    <property type="term" value="C:cytoplasm"/>
    <property type="evidence" value="ECO:0007669"/>
    <property type="project" value="UniProtKB-SubCell"/>
</dbReference>
<evidence type="ECO:0000256" key="3">
    <source>
        <dbReference type="ARBA" id="ARBA00022490"/>
    </source>
</evidence>
<comment type="subcellular location">
    <subcellularLocation>
        <location evidence="2 6">Cytoplasm</location>
    </subcellularLocation>
</comment>
<reference evidence="7 8" key="1">
    <citation type="submission" date="2018-10" db="EMBL/GenBank/DDBJ databases">
        <title>Phylogenomics of Brevibacillus.</title>
        <authorList>
            <person name="Dunlap C."/>
        </authorList>
    </citation>
    <scope>NUCLEOTIDE SEQUENCE [LARGE SCALE GENOMIC DNA]</scope>
    <source>
        <strain evidence="7 8">DSM 100115</strain>
    </source>
</reference>
<evidence type="ECO:0000256" key="5">
    <source>
        <dbReference type="ARBA" id="ARBA00023080"/>
    </source>
</evidence>
<gene>
    <name evidence="7" type="ORF">EDM57_17145</name>
</gene>
<evidence type="ECO:0000256" key="6">
    <source>
        <dbReference type="HAMAP-Rule" id="MF_00528"/>
    </source>
</evidence>
<dbReference type="GO" id="GO:0036218">
    <property type="term" value="F:dTTP diphosphatase activity"/>
    <property type="evidence" value="ECO:0007669"/>
    <property type="project" value="RHEA"/>
</dbReference>
<sequence>MTTEKHDTLILASSSPRRRELLQALGIPFTVMTSDVDEMTAPELSARQVVEELSLRKARAVAARLTEGIVLGSDTIVVLDGQILGKPIDEADAFRMLSMLQGREHTVYSGVALVDAATGRSEVAHSHTAVKIRPLSEAEIKSYIATKEPMDKAGSYAIQGIGATIVEGITGDYFTVVGLPLCLTSKLLARFGMPIL</sequence>
<evidence type="ECO:0000256" key="1">
    <source>
        <dbReference type="ARBA" id="ARBA00001968"/>
    </source>
</evidence>
<keyword evidence="4 6" id="KW-0378">Hydrolase</keyword>
<evidence type="ECO:0000313" key="8">
    <source>
        <dbReference type="Proteomes" id="UP000268829"/>
    </source>
</evidence>
<comment type="similarity">
    <text evidence="6">Belongs to the Maf family. YhdE subfamily.</text>
</comment>
<dbReference type="InterPro" id="IPR003697">
    <property type="entry name" value="Maf-like"/>
</dbReference>
<protein>
    <recommendedName>
        <fullName evidence="6">dTTP/UTP pyrophosphatase</fullName>
        <shortName evidence="6">dTTPase/UTPase</shortName>
        <ecNumber evidence="6">3.6.1.9</ecNumber>
    </recommendedName>
    <alternativeName>
        <fullName evidence="6">Nucleoside triphosphate pyrophosphatase</fullName>
    </alternativeName>
    <alternativeName>
        <fullName evidence="6">Nucleotide pyrophosphatase</fullName>
        <shortName evidence="6">Nucleotide PPase</shortName>
    </alternativeName>
</protein>
<comment type="catalytic activity">
    <reaction evidence="6">
        <text>UTP + H2O = UMP + diphosphate + H(+)</text>
        <dbReference type="Rhea" id="RHEA:29395"/>
        <dbReference type="ChEBI" id="CHEBI:15377"/>
        <dbReference type="ChEBI" id="CHEBI:15378"/>
        <dbReference type="ChEBI" id="CHEBI:33019"/>
        <dbReference type="ChEBI" id="CHEBI:46398"/>
        <dbReference type="ChEBI" id="CHEBI:57865"/>
        <dbReference type="EC" id="3.6.1.9"/>
    </reaction>
</comment>
<comment type="function">
    <text evidence="6">Nucleoside triphosphate pyrophosphatase that hydrolyzes dTTP and UTP. May have a dual role in cell division arrest and in preventing the incorporation of modified nucleotides into cellular nucleic acids.</text>
</comment>
<proteinExistence type="inferred from homology"/>
<dbReference type="NCBIfam" id="TIGR00172">
    <property type="entry name" value="maf"/>
    <property type="match status" value="1"/>
</dbReference>
<dbReference type="EC" id="3.6.1.9" evidence="6"/>
<dbReference type="HAMAP" id="MF_00528">
    <property type="entry name" value="Maf"/>
    <property type="match status" value="1"/>
</dbReference>
<organism evidence="7 8">
    <name type="scientific">Brevibacillus gelatini</name>
    <dbReference type="NCBI Taxonomy" id="1655277"/>
    <lineage>
        <taxon>Bacteria</taxon>
        <taxon>Bacillati</taxon>
        <taxon>Bacillota</taxon>
        <taxon>Bacilli</taxon>
        <taxon>Bacillales</taxon>
        <taxon>Paenibacillaceae</taxon>
        <taxon>Brevibacillus</taxon>
    </lineage>
</organism>
<keyword evidence="8" id="KW-1185">Reference proteome</keyword>
<dbReference type="SUPFAM" id="SSF52972">
    <property type="entry name" value="ITPase-like"/>
    <property type="match status" value="1"/>
</dbReference>
<dbReference type="GO" id="GO:0036221">
    <property type="term" value="F:UTP diphosphatase activity"/>
    <property type="evidence" value="ECO:0007669"/>
    <property type="project" value="RHEA"/>
</dbReference>
<feature type="active site" description="Proton acceptor" evidence="6">
    <location>
        <position position="74"/>
    </location>
</feature>
<comment type="catalytic activity">
    <reaction evidence="6">
        <text>dTTP + H2O = dTMP + diphosphate + H(+)</text>
        <dbReference type="Rhea" id="RHEA:28534"/>
        <dbReference type="ChEBI" id="CHEBI:15377"/>
        <dbReference type="ChEBI" id="CHEBI:15378"/>
        <dbReference type="ChEBI" id="CHEBI:33019"/>
        <dbReference type="ChEBI" id="CHEBI:37568"/>
        <dbReference type="ChEBI" id="CHEBI:63528"/>
        <dbReference type="EC" id="3.6.1.9"/>
    </reaction>
</comment>
<comment type="caution">
    <text evidence="6">Lacks conserved residue(s) required for the propagation of feature annotation.</text>
</comment>
<comment type="cofactor">
    <cofactor evidence="1 6">
        <name>a divalent metal cation</name>
        <dbReference type="ChEBI" id="CHEBI:60240"/>
    </cofactor>
</comment>
<feature type="site" description="Important for substrate specificity" evidence="6">
    <location>
        <position position="17"/>
    </location>
</feature>
<dbReference type="InterPro" id="IPR029001">
    <property type="entry name" value="ITPase-like_fam"/>
</dbReference>
<dbReference type="GO" id="GO:0009117">
    <property type="term" value="P:nucleotide metabolic process"/>
    <property type="evidence" value="ECO:0007669"/>
    <property type="project" value="UniProtKB-KW"/>
</dbReference>
<dbReference type="Pfam" id="PF02545">
    <property type="entry name" value="Maf"/>
    <property type="match status" value="1"/>
</dbReference>